<keyword evidence="2" id="KW-1185">Reference proteome</keyword>
<dbReference type="InterPro" id="IPR043502">
    <property type="entry name" value="DNA/RNA_pol_sf"/>
</dbReference>
<dbReference type="Proteomes" id="UP000257109">
    <property type="component" value="Unassembled WGS sequence"/>
</dbReference>
<dbReference type="OrthoDB" id="1435697at2759"/>
<dbReference type="InterPro" id="IPR032567">
    <property type="entry name" value="RTL1-rel"/>
</dbReference>
<comment type="caution">
    <text evidence="1">The sequence shown here is derived from an EMBL/GenBank/DDBJ whole genome shotgun (WGS) entry which is preliminary data.</text>
</comment>
<dbReference type="InterPro" id="IPR043128">
    <property type="entry name" value="Rev_trsase/Diguanyl_cyclase"/>
</dbReference>
<accession>A0A371H3E1</accession>
<evidence type="ECO:0000313" key="2">
    <source>
        <dbReference type="Proteomes" id="UP000257109"/>
    </source>
</evidence>
<evidence type="ECO:0000313" key="1">
    <source>
        <dbReference type="EMBL" id="RDX97176.1"/>
    </source>
</evidence>
<dbReference type="AlphaFoldDB" id="A0A371H3E1"/>
<feature type="non-terminal residue" evidence="1">
    <location>
        <position position="1"/>
    </location>
</feature>
<name>A0A371H3E1_MUCPR</name>
<dbReference type="PANTHER" id="PTHR15503:SF45">
    <property type="entry name" value="RNA-DIRECTED DNA POLYMERASE HOMOLOG"/>
    <property type="match status" value="1"/>
</dbReference>
<dbReference type="SUPFAM" id="SSF56672">
    <property type="entry name" value="DNA/RNA polymerases"/>
    <property type="match status" value="1"/>
</dbReference>
<dbReference type="EMBL" id="QJKJ01003720">
    <property type="protein sequence ID" value="RDX97176.1"/>
    <property type="molecule type" value="Genomic_DNA"/>
</dbReference>
<gene>
    <name evidence="1" type="ORF">CR513_20084</name>
</gene>
<sequence length="193" mass="22124">MSGIEAVQSNDLIQGRKFFVNLIYLPSSHLDILSSNHVLLNCHDKTLVFRPISNNFIEFENSRLINANQVIASGKSEAQVYMVLIALEVKGSSDVSKLLVVNEYLDFTIDLIPGSIPIFIAPYRMSPIKYKKRQLEELFEKQSVRPRVFLWGAPVLLIKKKDGSIRLCVDYCQFNKITIKIKYMLPRIDDLMD</sequence>
<dbReference type="PANTHER" id="PTHR15503">
    <property type="entry name" value="LDOC1 RELATED"/>
    <property type="match status" value="1"/>
</dbReference>
<dbReference type="Gene3D" id="3.30.70.270">
    <property type="match status" value="1"/>
</dbReference>
<proteinExistence type="predicted"/>
<reference evidence="1" key="1">
    <citation type="submission" date="2018-05" db="EMBL/GenBank/DDBJ databases">
        <title>Draft genome of Mucuna pruriens seed.</title>
        <authorList>
            <person name="Nnadi N.E."/>
            <person name="Vos R."/>
            <person name="Hasami M.H."/>
            <person name="Devisetty U.K."/>
            <person name="Aguiy J.C."/>
        </authorList>
    </citation>
    <scope>NUCLEOTIDE SEQUENCE [LARGE SCALE GENOMIC DNA]</scope>
    <source>
        <strain evidence="1">JCA_2017</strain>
    </source>
</reference>
<protein>
    <submittedName>
        <fullName evidence="1">Uncharacterized protein</fullName>
    </submittedName>
</protein>
<dbReference type="STRING" id="157652.A0A371H3E1"/>
<organism evidence="1 2">
    <name type="scientific">Mucuna pruriens</name>
    <name type="common">Velvet bean</name>
    <name type="synonym">Dolichos pruriens</name>
    <dbReference type="NCBI Taxonomy" id="157652"/>
    <lineage>
        <taxon>Eukaryota</taxon>
        <taxon>Viridiplantae</taxon>
        <taxon>Streptophyta</taxon>
        <taxon>Embryophyta</taxon>
        <taxon>Tracheophyta</taxon>
        <taxon>Spermatophyta</taxon>
        <taxon>Magnoliopsida</taxon>
        <taxon>eudicotyledons</taxon>
        <taxon>Gunneridae</taxon>
        <taxon>Pentapetalae</taxon>
        <taxon>rosids</taxon>
        <taxon>fabids</taxon>
        <taxon>Fabales</taxon>
        <taxon>Fabaceae</taxon>
        <taxon>Papilionoideae</taxon>
        <taxon>50 kb inversion clade</taxon>
        <taxon>NPAAA clade</taxon>
        <taxon>indigoferoid/millettioid clade</taxon>
        <taxon>Phaseoleae</taxon>
        <taxon>Mucuna</taxon>
    </lineage>
</organism>
<dbReference type="Gene3D" id="3.10.10.10">
    <property type="entry name" value="HIV Type 1 Reverse Transcriptase, subunit A, domain 1"/>
    <property type="match status" value="1"/>
</dbReference>